<evidence type="ECO:0000259" key="8">
    <source>
        <dbReference type="Pfam" id="PF00999"/>
    </source>
</evidence>
<reference evidence="10 11" key="1">
    <citation type="submission" date="2018-03" db="EMBL/GenBank/DDBJ databases">
        <title>Genomic Encyclopedia of Archaeal and Bacterial Type Strains, Phase II (KMG-II): from individual species to whole genera.</title>
        <authorList>
            <person name="Goeker M."/>
        </authorList>
    </citation>
    <scope>NUCLEOTIDE SEQUENCE [LARGE SCALE GENOMIC DNA]</scope>
    <source>
        <strain evidence="10 11">DSM 28229</strain>
    </source>
</reference>
<evidence type="ECO:0000256" key="2">
    <source>
        <dbReference type="ARBA" id="ARBA00005551"/>
    </source>
</evidence>
<dbReference type="EMBL" id="QGDO01000005">
    <property type="protein sequence ID" value="PWJ40177.1"/>
    <property type="molecule type" value="Genomic_DNA"/>
</dbReference>
<evidence type="ECO:0000256" key="1">
    <source>
        <dbReference type="ARBA" id="ARBA00004141"/>
    </source>
</evidence>
<keyword evidence="3" id="KW-0813">Transport</keyword>
<gene>
    <name evidence="10" type="ORF">BC781_105245</name>
</gene>
<dbReference type="PANTHER" id="PTHR42751">
    <property type="entry name" value="SODIUM/HYDROGEN EXCHANGER FAMILY/TRKA DOMAIN PROTEIN"/>
    <property type="match status" value="1"/>
</dbReference>
<feature type="transmembrane region" description="Helical" evidence="7">
    <location>
        <begin position="169"/>
        <end position="186"/>
    </location>
</feature>
<dbReference type="GO" id="GO:0015297">
    <property type="term" value="F:antiporter activity"/>
    <property type="evidence" value="ECO:0007669"/>
    <property type="project" value="InterPro"/>
</dbReference>
<evidence type="ECO:0000256" key="7">
    <source>
        <dbReference type="SAM" id="Phobius"/>
    </source>
</evidence>
<evidence type="ECO:0000256" key="5">
    <source>
        <dbReference type="ARBA" id="ARBA00022989"/>
    </source>
</evidence>
<comment type="similarity">
    <text evidence="2">Belongs to the monovalent cation:proton antiporter 2 (CPA2) transporter (TC 2.A.37) family.</text>
</comment>
<dbReference type="OrthoDB" id="9781411at2"/>
<comment type="subcellular location">
    <subcellularLocation>
        <location evidence="1">Membrane</location>
        <topology evidence="1">Multi-pass membrane protein</topology>
    </subcellularLocation>
</comment>
<dbReference type="Pfam" id="PF02254">
    <property type="entry name" value="TrkA_N"/>
    <property type="match status" value="1"/>
</dbReference>
<dbReference type="GO" id="GO:0006813">
    <property type="term" value="P:potassium ion transport"/>
    <property type="evidence" value="ECO:0007669"/>
    <property type="project" value="InterPro"/>
</dbReference>
<dbReference type="Pfam" id="PF00999">
    <property type="entry name" value="Na_H_Exchanger"/>
    <property type="match status" value="1"/>
</dbReference>
<feature type="domain" description="RCK N-terminal" evidence="9">
    <location>
        <begin position="388"/>
        <end position="497"/>
    </location>
</feature>
<protein>
    <submittedName>
        <fullName evidence="10">Transporter (CPA2 family)</fullName>
    </submittedName>
</protein>
<keyword evidence="6 7" id="KW-0472">Membrane</keyword>
<keyword evidence="11" id="KW-1185">Reference proteome</keyword>
<dbReference type="Gene3D" id="1.20.1530.20">
    <property type="match status" value="1"/>
</dbReference>
<dbReference type="SUPFAM" id="SSF51735">
    <property type="entry name" value="NAD(P)-binding Rossmann-fold domains"/>
    <property type="match status" value="1"/>
</dbReference>
<evidence type="ECO:0000256" key="3">
    <source>
        <dbReference type="ARBA" id="ARBA00022448"/>
    </source>
</evidence>
<dbReference type="InterPro" id="IPR038770">
    <property type="entry name" value="Na+/solute_symporter_sf"/>
</dbReference>
<feature type="transmembrane region" description="Helical" evidence="7">
    <location>
        <begin position="307"/>
        <end position="329"/>
    </location>
</feature>
<dbReference type="GO" id="GO:1902600">
    <property type="term" value="P:proton transmembrane transport"/>
    <property type="evidence" value="ECO:0007669"/>
    <property type="project" value="InterPro"/>
</dbReference>
<comment type="caution">
    <text evidence="10">The sequence shown here is derived from an EMBL/GenBank/DDBJ whole genome shotgun (WGS) entry which is preliminary data.</text>
</comment>
<evidence type="ECO:0000313" key="11">
    <source>
        <dbReference type="Proteomes" id="UP000245535"/>
    </source>
</evidence>
<evidence type="ECO:0000313" key="10">
    <source>
        <dbReference type="EMBL" id="PWJ40177.1"/>
    </source>
</evidence>
<name>A0A315Z6Z0_SEDFL</name>
<dbReference type="InterPro" id="IPR006153">
    <property type="entry name" value="Cation/H_exchanger_TM"/>
</dbReference>
<sequence length="521" mass="58559">MLEPLELLFAFFAGFIFKRLNYPPLLGYLIVGFISSAFGIGDLEVLEQVGEFGVNLMLFVIGLKLRVKELKPPQVWGAAIIQMLLWVGVIFLVLIALNPFLDVLAFENNHSAFNLAFAFSFSSTVLAIKIFDDRGASNTSLYVSVTIGILIIQDIIAVVYLVLSKGQMPSVWAFCLLLLPLLRPLLIRILNKVGYDELLIFYGISVAVIGAEIFDFFYLKGELGALVFGMLMGNTEKSDELYKRMSKLKDLFLIGFFLSIGHYGLPNIEIISVALILCGVLLIRPILYFFMFVAFKLRARSSVLSSLGLFNYSEFGLIVAALAVSVELIPQEWMTVIALALTFSFFISIPINVRAISYLDLYNDKIIRFQRKSLILQESDVELGNARFVIFGMGRIGPSIYEYMEEFYEGVSIGIENNVKRVEELNNEGVKCVFGDVTDGEFLRRANLIDRELIFVSLTTHKENIAVVKLLQKNNFKGTISVICRFEEEQKELESMGCITFNLYTEVGHGFAEDTLEKLGI</sequence>
<dbReference type="GO" id="GO:0016020">
    <property type="term" value="C:membrane"/>
    <property type="evidence" value="ECO:0007669"/>
    <property type="project" value="UniProtKB-SubCell"/>
</dbReference>
<feature type="domain" description="Cation/H+ exchanger transmembrane" evidence="8">
    <location>
        <begin position="8"/>
        <end position="348"/>
    </location>
</feature>
<proteinExistence type="inferred from homology"/>
<feature type="transmembrane region" description="Helical" evidence="7">
    <location>
        <begin position="20"/>
        <end position="39"/>
    </location>
</feature>
<dbReference type="AlphaFoldDB" id="A0A315Z6Z0"/>
<evidence type="ECO:0000259" key="9">
    <source>
        <dbReference type="Pfam" id="PF02254"/>
    </source>
</evidence>
<evidence type="ECO:0000256" key="4">
    <source>
        <dbReference type="ARBA" id="ARBA00022692"/>
    </source>
</evidence>
<accession>A0A315Z6Z0</accession>
<feature type="transmembrane region" description="Helical" evidence="7">
    <location>
        <begin position="75"/>
        <end position="100"/>
    </location>
</feature>
<dbReference type="Gene3D" id="3.40.50.720">
    <property type="entry name" value="NAD(P)-binding Rossmann-like Domain"/>
    <property type="match status" value="1"/>
</dbReference>
<dbReference type="InterPro" id="IPR036291">
    <property type="entry name" value="NAD(P)-bd_dom_sf"/>
</dbReference>
<dbReference type="RefSeq" id="WP_109620674.1">
    <property type="nucleotide sequence ID" value="NZ_QGDO01000005.1"/>
</dbReference>
<keyword evidence="5 7" id="KW-1133">Transmembrane helix</keyword>
<feature type="transmembrane region" description="Helical" evidence="7">
    <location>
        <begin position="271"/>
        <end position="295"/>
    </location>
</feature>
<keyword evidence="4 7" id="KW-0812">Transmembrane</keyword>
<dbReference type="Proteomes" id="UP000245535">
    <property type="component" value="Unassembled WGS sequence"/>
</dbReference>
<dbReference type="PANTHER" id="PTHR42751:SF1">
    <property type="entry name" value="CATION_PROTON ANTIPORTER YBAL-RELATED"/>
    <property type="match status" value="1"/>
</dbReference>
<feature type="transmembrane region" description="Helical" evidence="7">
    <location>
        <begin position="248"/>
        <end position="265"/>
    </location>
</feature>
<feature type="transmembrane region" description="Helical" evidence="7">
    <location>
        <begin position="112"/>
        <end position="131"/>
    </location>
</feature>
<dbReference type="InterPro" id="IPR003148">
    <property type="entry name" value="RCK_N"/>
</dbReference>
<feature type="transmembrane region" description="Helical" evidence="7">
    <location>
        <begin position="335"/>
        <end position="362"/>
    </location>
</feature>
<evidence type="ECO:0000256" key="6">
    <source>
        <dbReference type="ARBA" id="ARBA00023136"/>
    </source>
</evidence>
<feature type="transmembrane region" description="Helical" evidence="7">
    <location>
        <begin position="193"/>
        <end position="211"/>
    </location>
</feature>
<feature type="transmembrane region" description="Helical" evidence="7">
    <location>
        <begin position="143"/>
        <end position="163"/>
    </location>
</feature>
<organism evidence="10 11">
    <name type="scientific">Sediminitomix flava</name>
    <dbReference type="NCBI Taxonomy" id="379075"/>
    <lineage>
        <taxon>Bacteria</taxon>
        <taxon>Pseudomonadati</taxon>
        <taxon>Bacteroidota</taxon>
        <taxon>Cytophagia</taxon>
        <taxon>Cytophagales</taxon>
        <taxon>Flammeovirgaceae</taxon>
        <taxon>Sediminitomix</taxon>
    </lineage>
</organism>